<gene>
    <name evidence="2" type="ORF">M407DRAFT_12356</name>
</gene>
<evidence type="ECO:0000313" key="2">
    <source>
        <dbReference type="EMBL" id="KIO17402.1"/>
    </source>
</evidence>
<dbReference type="Proteomes" id="UP000054248">
    <property type="component" value="Unassembled WGS sequence"/>
</dbReference>
<proteinExistence type="predicted"/>
<keyword evidence="3" id="KW-1185">Reference proteome</keyword>
<dbReference type="AlphaFoldDB" id="A0A0C3L7E7"/>
<accession>A0A0C3L7E7</accession>
<feature type="compositionally biased region" description="Basic and acidic residues" evidence="1">
    <location>
        <begin position="210"/>
        <end position="226"/>
    </location>
</feature>
<evidence type="ECO:0000256" key="1">
    <source>
        <dbReference type="SAM" id="MobiDB-lite"/>
    </source>
</evidence>
<evidence type="ECO:0000313" key="3">
    <source>
        <dbReference type="Proteomes" id="UP000054248"/>
    </source>
</evidence>
<name>A0A0C3L7E7_9AGAM</name>
<dbReference type="EMBL" id="KN823388">
    <property type="protein sequence ID" value="KIO17402.1"/>
    <property type="molecule type" value="Genomic_DNA"/>
</dbReference>
<organism evidence="2 3">
    <name type="scientific">Tulasnella calospora MUT 4182</name>
    <dbReference type="NCBI Taxonomy" id="1051891"/>
    <lineage>
        <taxon>Eukaryota</taxon>
        <taxon>Fungi</taxon>
        <taxon>Dikarya</taxon>
        <taxon>Basidiomycota</taxon>
        <taxon>Agaricomycotina</taxon>
        <taxon>Agaricomycetes</taxon>
        <taxon>Cantharellales</taxon>
        <taxon>Tulasnellaceae</taxon>
        <taxon>Tulasnella</taxon>
    </lineage>
</organism>
<reference evidence="3" key="2">
    <citation type="submission" date="2015-01" db="EMBL/GenBank/DDBJ databases">
        <title>Evolutionary Origins and Diversification of the Mycorrhizal Mutualists.</title>
        <authorList>
            <consortium name="DOE Joint Genome Institute"/>
            <consortium name="Mycorrhizal Genomics Consortium"/>
            <person name="Kohler A."/>
            <person name="Kuo A."/>
            <person name="Nagy L.G."/>
            <person name="Floudas D."/>
            <person name="Copeland A."/>
            <person name="Barry K.W."/>
            <person name="Cichocki N."/>
            <person name="Veneault-Fourrey C."/>
            <person name="LaButti K."/>
            <person name="Lindquist E.A."/>
            <person name="Lipzen A."/>
            <person name="Lundell T."/>
            <person name="Morin E."/>
            <person name="Murat C."/>
            <person name="Riley R."/>
            <person name="Ohm R."/>
            <person name="Sun H."/>
            <person name="Tunlid A."/>
            <person name="Henrissat B."/>
            <person name="Grigoriev I.V."/>
            <person name="Hibbett D.S."/>
            <person name="Martin F."/>
        </authorList>
    </citation>
    <scope>NUCLEOTIDE SEQUENCE [LARGE SCALE GENOMIC DNA]</scope>
    <source>
        <strain evidence="3">MUT 4182</strain>
    </source>
</reference>
<sequence>MSLDSSAPMLLVVKRSLAASCQVSSRLIRIASSNPRLGGNSDLTQPVHAKSDDSRYSEWCYLPEEFLGTEFVRDAASVASQPVSTKTGGMDTADDTQEEIADQITPGICEQVTPTSWLTTPLCARKQLNTCTAQRREMMKSAEEVVPAKLGERAPWRREATDALFLAIKRKIANFPDGPTAKPDAYVGMDLRGGPSGGLSGDGYRVTNHQRAETPARVDTERENFT</sequence>
<protein>
    <submittedName>
        <fullName evidence="2">Uncharacterized protein</fullName>
    </submittedName>
</protein>
<feature type="region of interest" description="Disordered" evidence="1">
    <location>
        <begin position="187"/>
        <end position="226"/>
    </location>
</feature>
<reference evidence="2 3" key="1">
    <citation type="submission" date="2014-04" db="EMBL/GenBank/DDBJ databases">
        <authorList>
            <consortium name="DOE Joint Genome Institute"/>
            <person name="Kuo A."/>
            <person name="Girlanda M."/>
            <person name="Perotto S."/>
            <person name="Kohler A."/>
            <person name="Nagy L.G."/>
            <person name="Floudas D."/>
            <person name="Copeland A."/>
            <person name="Barry K.W."/>
            <person name="Cichocki N."/>
            <person name="Veneault-Fourrey C."/>
            <person name="LaButti K."/>
            <person name="Lindquist E.A."/>
            <person name="Lipzen A."/>
            <person name="Lundell T."/>
            <person name="Morin E."/>
            <person name="Murat C."/>
            <person name="Sun H."/>
            <person name="Tunlid A."/>
            <person name="Henrissat B."/>
            <person name="Grigoriev I.V."/>
            <person name="Hibbett D.S."/>
            <person name="Martin F."/>
            <person name="Nordberg H.P."/>
            <person name="Cantor M.N."/>
            <person name="Hua S.X."/>
        </authorList>
    </citation>
    <scope>NUCLEOTIDE SEQUENCE [LARGE SCALE GENOMIC DNA]</scope>
    <source>
        <strain evidence="2 3">MUT 4182</strain>
    </source>
</reference>
<dbReference type="HOGENOM" id="CLU_1225556_0_0_1"/>